<evidence type="ECO:0000313" key="2">
    <source>
        <dbReference type="EMBL" id="TPG49802.1"/>
    </source>
</evidence>
<name>A0A502FKM1_9SPHN</name>
<keyword evidence="3" id="KW-1185">Reference proteome</keyword>
<evidence type="ECO:0000256" key="1">
    <source>
        <dbReference type="SAM" id="MobiDB-lite"/>
    </source>
</evidence>
<reference evidence="2 3" key="1">
    <citation type="journal article" date="2019" name="Environ. Microbiol.">
        <title>Species interactions and distinct microbial communities in high Arctic permafrost affected cryosols are associated with the CH4 and CO2 gas fluxes.</title>
        <authorList>
            <person name="Altshuler I."/>
            <person name="Hamel J."/>
            <person name="Turney S."/>
            <person name="Magnuson E."/>
            <person name="Levesque R."/>
            <person name="Greer C."/>
            <person name="Whyte L.G."/>
        </authorList>
    </citation>
    <scope>NUCLEOTIDE SEQUENCE [LARGE SCALE GENOMIC DNA]</scope>
    <source>
        <strain evidence="2 3">E6.1</strain>
    </source>
</reference>
<evidence type="ECO:0000313" key="3">
    <source>
        <dbReference type="Proteomes" id="UP000319931"/>
    </source>
</evidence>
<accession>A0A502FKM1</accession>
<sequence length="61" mass="6627">MEGSPPPSRLPPLPGREGSGVGRPRAGVRPNNGPTHPQPLPFREGSNFSARHPTQARHRWS</sequence>
<proteinExistence type="predicted"/>
<organism evidence="2 3">
    <name type="scientific">Sphingomonas glacialis</name>
    <dbReference type="NCBI Taxonomy" id="658225"/>
    <lineage>
        <taxon>Bacteria</taxon>
        <taxon>Pseudomonadati</taxon>
        <taxon>Pseudomonadota</taxon>
        <taxon>Alphaproteobacteria</taxon>
        <taxon>Sphingomonadales</taxon>
        <taxon>Sphingomonadaceae</taxon>
        <taxon>Sphingomonas</taxon>
    </lineage>
</organism>
<comment type="caution">
    <text evidence="2">The sequence shown here is derived from an EMBL/GenBank/DDBJ whole genome shotgun (WGS) entry which is preliminary data.</text>
</comment>
<feature type="compositionally biased region" description="Pro residues" evidence="1">
    <location>
        <begin position="1"/>
        <end position="14"/>
    </location>
</feature>
<protein>
    <submittedName>
        <fullName evidence="2">Uncharacterized protein</fullName>
    </submittedName>
</protein>
<gene>
    <name evidence="2" type="ORF">EAH76_18180</name>
</gene>
<dbReference type="Proteomes" id="UP000319931">
    <property type="component" value="Unassembled WGS sequence"/>
</dbReference>
<dbReference type="AlphaFoldDB" id="A0A502FKM1"/>
<feature type="region of interest" description="Disordered" evidence="1">
    <location>
        <begin position="1"/>
        <end position="61"/>
    </location>
</feature>
<dbReference type="EMBL" id="RCZC01000006">
    <property type="protein sequence ID" value="TPG49802.1"/>
    <property type="molecule type" value="Genomic_DNA"/>
</dbReference>